<reference evidence="1" key="1">
    <citation type="journal article" date="2023" name="Nat. Commun.">
        <title>Diploid and tetraploid genomes of Acorus and the evolution of monocots.</title>
        <authorList>
            <person name="Ma L."/>
            <person name="Liu K.W."/>
            <person name="Li Z."/>
            <person name="Hsiao Y.Y."/>
            <person name="Qi Y."/>
            <person name="Fu T."/>
            <person name="Tang G.D."/>
            <person name="Zhang D."/>
            <person name="Sun W.H."/>
            <person name="Liu D.K."/>
            <person name="Li Y."/>
            <person name="Chen G.Z."/>
            <person name="Liu X.D."/>
            <person name="Liao X.Y."/>
            <person name="Jiang Y.T."/>
            <person name="Yu X."/>
            <person name="Hao Y."/>
            <person name="Huang J."/>
            <person name="Zhao X.W."/>
            <person name="Ke S."/>
            <person name="Chen Y.Y."/>
            <person name="Wu W.L."/>
            <person name="Hsu J.L."/>
            <person name="Lin Y.F."/>
            <person name="Huang M.D."/>
            <person name="Li C.Y."/>
            <person name="Huang L."/>
            <person name="Wang Z.W."/>
            <person name="Zhao X."/>
            <person name="Zhong W.Y."/>
            <person name="Peng D.H."/>
            <person name="Ahmad S."/>
            <person name="Lan S."/>
            <person name="Zhang J.S."/>
            <person name="Tsai W.C."/>
            <person name="Van de Peer Y."/>
            <person name="Liu Z.J."/>
        </authorList>
    </citation>
    <scope>NUCLEOTIDE SEQUENCE</scope>
    <source>
        <strain evidence="1">SCP</strain>
    </source>
</reference>
<gene>
    <name evidence="1" type="ORF">QJS04_geneDACA023768</name>
</gene>
<comment type="caution">
    <text evidence="1">The sequence shown here is derived from an EMBL/GenBank/DDBJ whole genome shotgun (WGS) entry which is preliminary data.</text>
</comment>
<protein>
    <submittedName>
        <fullName evidence="1">Uncharacterized protein</fullName>
    </submittedName>
</protein>
<keyword evidence="2" id="KW-1185">Reference proteome</keyword>
<evidence type="ECO:0000313" key="1">
    <source>
        <dbReference type="EMBL" id="KAK1278057.1"/>
    </source>
</evidence>
<accession>A0AAV9BNP8</accession>
<reference evidence="1" key="2">
    <citation type="submission" date="2023-06" db="EMBL/GenBank/DDBJ databases">
        <authorList>
            <person name="Ma L."/>
            <person name="Liu K.-W."/>
            <person name="Li Z."/>
            <person name="Hsiao Y.-Y."/>
            <person name="Qi Y."/>
            <person name="Fu T."/>
            <person name="Tang G."/>
            <person name="Zhang D."/>
            <person name="Sun W.-H."/>
            <person name="Liu D.-K."/>
            <person name="Li Y."/>
            <person name="Chen G.-Z."/>
            <person name="Liu X.-D."/>
            <person name="Liao X.-Y."/>
            <person name="Jiang Y.-T."/>
            <person name="Yu X."/>
            <person name="Hao Y."/>
            <person name="Huang J."/>
            <person name="Zhao X.-W."/>
            <person name="Ke S."/>
            <person name="Chen Y.-Y."/>
            <person name="Wu W.-L."/>
            <person name="Hsu J.-L."/>
            <person name="Lin Y.-F."/>
            <person name="Huang M.-D."/>
            <person name="Li C.-Y."/>
            <person name="Huang L."/>
            <person name="Wang Z.-W."/>
            <person name="Zhao X."/>
            <person name="Zhong W.-Y."/>
            <person name="Peng D.-H."/>
            <person name="Ahmad S."/>
            <person name="Lan S."/>
            <person name="Zhang J.-S."/>
            <person name="Tsai W.-C."/>
            <person name="Van De Peer Y."/>
            <person name="Liu Z.-J."/>
        </authorList>
    </citation>
    <scope>NUCLEOTIDE SEQUENCE</scope>
    <source>
        <strain evidence="1">SCP</strain>
        <tissue evidence="1">Leaves</tissue>
    </source>
</reference>
<proteinExistence type="predicted"/>
<evidence type="ECO:0000313" key="2">
    <source>
        <dbReference type="Proteomes" id="UP001179952"/>
    </source>
</evidence>
<dbReference type="AlphaFoldDB" id="A0AAV9BNP8"/>
<dbReference type="Proteomes" id="UP001179952">
    <property type="component" value="Unassembled WGS sequence"/>
</dbReference>
<name>A0AAV9BNP8_ACOGR</name>
<dbReference type="EMBL" id="JAUJYN010000002">
    <property type="protein sequence ID" value="KAK1278057.1"/>
    <property type="molecule type" value="Genomic_DNA"/>
</dbReference>
<sequence length="73" mass="8124">MAKIYSQSVITYKMSNLGILIQGLEPWKLIGPEVQHLQQPPDRTLGWQHTHAGQITSSLSRGLPITSAFSDHN</sequence>
<organism evidence="1 2">
    <name type="scientific">Acorus gramineus</name>
    <name type="common">Dwarf sweet flag</name>
    <dbReference type="NCBI Taxonomy" id="55184"/>
    <lineage>
        <taxon>Eukaryota</taxon>
        <taxon>Viridiplantae</taxon>
        <taxon>Streptophyta</taxon>
        <taxon>Embryophyta</taxon>
        <taxon>Tracheophyta</taxon>
        <taxon>Spermatophyta</taxon>
        <taxon>Magnoliopsida</taxon>
        <taxon>Liliopsida</taxon>
        <taxon>Acoraceae</taxon>
        <taxon>Acorus</taxon>
    </lineage>
</organism>